<evidence type="ECO:0000256" key="4">
    <source>
        <dbReference type="ARBA" id="ARBA00023136"/>
    </source>
</evidence>
<dbReference type="InterPro" id="IPR018045">
    <property type="entry name" value="S04_transporter_CS"/>
</dbReference>
<comment type="subcellular location">
    <subcellularLocation>
        <location evidence="1">Membrane</location>
        <topology evidence="1">Multi-pass membrane protein</topology>
    </subcellularLocation>
</comment>
<dbReference type="Proteomes" id="UP000694427">
    <property type="component" value="Unplaced"/>
</dbReference>
<evidence type="ECO:0000313" key="9">
    <source>
        <dbReference type="Proteomes" id="UP000694427"/>
    </source>
</evidence>
<feature type="compositionally biased region" description="Basic and acidic residues" evidence="5">
    <location>
        <begin position="593"/>
        <end position="606"/>
    </location>
</feature>
<evidence type="ECO:0000256" key="3">
    <source>
        <dbReference type="ARBA" id="ARBA00022989"/>
    </source>
</evidence>
<evidence type="ECO:0000256" key="2">
    <source>
        <dbReference type="ARBA" id="ARBA00022692"/>
    </source>
</evidence>
<dbReference type="PROSITE" id="PS50801">
    <property type="entry name" value="STAS"/>
    <property type="match status" value="1"/>
</dbReference>
<dbReference type="InterPro" id="IPR001902">
    <property type="entry name" value="SLC26A/SulP_fam"/>
</dbReference>
<proteinExistence type="predicted"/>
<dbReference type="SUPFAM" id="SSF52091">
    <property type="entry name" value="SpoIIaa-like"/>
    <property type="match status" value="1"/>
</dbReference>
<gene>
    <name evidence="8" type="primary">LOC109075794</name>
</gene>
<feature type="transmembrane region" description="Helical" evidence="6">
    <location>
        <begin position="176"/>
        <end position="198"/>
    </location>
</feature>
<dbReference type="NCBIfam" id="TIGR00815">
    <property type="entry name" value="sulP"/>
    <property type="match status" value="1"/>
</dbReference>
<evidence type="ECO:0000256" key="1">
    <source>
        <dbReference type="ARBA" id="ARBA00004141"/>
    </source>
</evidence>
<accession>A0A8C1M7G4</accession>
<dbReference type="PANTHER" id="PTHR11814">
    <property type="entry name" value="SULFATE TRANSPORTER"/>
    <property type="match status" value="1"/>
</dbReference>
<dbReference type="Pfam" id="PF00916">
    <property type="entry name" value="Sulfate_transp"/>
    <property type="match status" value="1"/>
</dbReference>
<dbReference type="Gene3D" id="3.30.750.24">
    <property type="entry name" value="STAS domain"/>
    <property type="match status" value="1"/>
</dbReference>
<dbReference type="InterPro" id="IPR036513">
    <property type="entry name" value="STAS_dom_sf"/>
</dbReference>
<keyword evidence="3 6" id="KW-1133">Transmembrane helix</keyword>
<reference evidence="8" key="2">
    <citation type="submission" date="2025-09" db="UniProtKB">
        <authorList>
            <consortium name="Ensembl"/>
        </authorList>
    </citation>
    <scope>IDENTIFICATION</scope>
</reference>
<evidence type="ECO:0000256" key="6">
    <source>
        <dbReference type="SAM" id="Phobius"/>
    </source>
</evidence>
<dbReference type="PROSITE" id="PS01130">
    <property type="entry name" value="SLC26A"/>
    <property type="match status" value="1"/>
</dbReference>
<organism evidence="8 9">
    <name type="scientific">Cyprinus carpio</name>
    <name type="common">Common carp</name>
    <dbReference type="NCBI Taxonomy" id="7962"/>
    <lineage>
        <taxon>Eukaryota</taxon>
        <taxon>Metazoa</taxon>
        <taxon>Chordata</taxon>
        <taxon>Craniata</taxon>
        <taxon>Vertebrata</taxon>
        <taxon>Euteleostomi</taxon>
        <taxon>Actinopterygii</taxon>
        <taxon>Neopterygii</taxon>
        <taxon>Teleostei</taxon>
        <taxon>Ostariophysi</taxon>
        <taxon>Cypriniformes</taxon>
        <taxon>Cyprinidae</taxon>
        <taxon>Cyprininae</taxon>
        <taxon>Cyprinus</taxon>
    </lineage>
</organism>
<keyword evidence="9" id="KW-1185">Reference proteome</keyword>
<feature type="domain" description="STAS" evidence="7">
    <location>
        <begin position="520"/>
        <end position="712"/>
    </location>
</feature>
<feature type="region of interest" description="Disordered" evidence="5">
    <location>
        <begin position="579"/>
        <end position="612"/>
    </location>
</feature>
<evidence type="ECO:0000256" key="5">
    <source>
        <dbReference type="SAM" id="MobiDB-lite"/>
    </source>
</evidence>
<dbReference type="Ensembl" id="ENSCCRT00010079227.1">
    <property type="protein sequence ID" value="ENSCCRP00010071664.1"/>
    <property type="gene ID" value="ENSCCRG00010031008.1"/>
</dbReference>
<evidence type="ECO:0000259" key="7">
    <source>
        <dbReference type="PROSITE" id="PS50801"/>
    </source>
</evidence>
<feature type="transmembrane region" description="Helical" evidence="6">
    <location>
        <begin position="408"/>
        <end position="425"/>
    </location>
</feature>
<keyword evidence="2 6" id="KW-0812">Transmembrane</keyword>
<evidence type="ECO:0000313" key="8">
    <source>
        <dbReference type="Ensembl" id="ENSCCRP00010071664.1"/>
    </source>
</evidence>
<dbReference type="AlphaFoldDB" id="A0A8C1M7G4"/>
<dbReference type="GO" id="GO:0008271">
    <property type="term" value="F:secondary active sulfate transmembrane transporter activity"/>
    <property type="evidence" value="ECO:0007669"/>
    <property type="project" value="InterPro"/>
</dbReference>
<feature type="transmembrane region" description="Helical" evidence="6">
    <location>
        <begin position="210"/>
        <end position="228"/>
    </location>
</feature>
<sequence>MNVRDLRKRVPYQIQRDVLDELSVDQVAEKSDFKISTKEKLRDAVRCTGPRFKSCFLSFVPLLTWLPRYPFRENAIGDLISGISVGIMHLPQGMAYALLAAVPPVFGLYSSFYPILIYFIFGTSKHISVGTYAVMSVMIGSVTERLAPDSDFMIPGNDTNSTTLDIIGRDAERVKIAATVTFLSGIFQLLLGLVRFGFVVTYLSEPLVRAYTTAAAIHVIVSQLKYSFGISPQRYSGPLSLIYTVIEICALLGKTNIGTLVVSIVTILGLVAAKELSALAARKIPVPIPVELITVTTKHNCSIIIHLQVQILICISSSHLSLQAPVAPAVSLLGSMVGDAFALAVVGYGIAISLGRIFALKYAYKVDSNQELIALGLSNAIGGLFNCFAISCSMSRSMVQVSTGGKSQVAGAISAVVILVILLKIGELFEELPKAVLAAIIYVNLHGMMKQFGDICSLWRTNKVDMVVWVMTMILTVLLNPDLGLAASIAFSILTVVFRTQLPKYSILGQVPGTDIYRPVEDYHQEIPGIMIFRSSATLYFANAEMYIDALYEKTGVDVAKLLSHKKKLEAKRLRKEKKAAKKAKKEAKKRAKEAADKAAKPELSHAEANGDVNKLSVKESKDVATVEVGPDPDSTLPQAIILDLSPVNFLDTVGVKTLRNIYKDYGEAGVQVYLCGCQRGVVESMEKGDFFNEKVTKSILFSSVHDAVLYSQQGNSKEVQYILISHRHTYQRFPNLNKTYVECWWPRQYFETSMHE</sequence>
<feature type="transmembrane region" description="Helical" evidence="6">
    <location>
        <begin position="372"/>
        <end position="396"/>
    </location>
</feature>
<protein>
    <submittedName>
        <fullName evidence="8">Solute carrier family 26 member 6</fullName>
    </submittedName>
</protein>
<dbReference type="GO" id="GO:0016020">
    <property type="term" value="C:membrane"/>
    <property type="evidence" value="ECO:0007669"/>
    <property type="project" value="UniProtKB-SubCell"/>
</dbReference>
<dbReference type="InterPro" id="IPR011547">
    <property type="entry name" value="SLC26A/SulP_dom"/>
</dbReference>
<feature type="transmembrane region" description="Helical" evidence="6">
    <location>
        <begin position="340"/>
        <end position="360"/>
    </location>
</feature>
<feature type="transmembrane region" description="Helical" evidence="6">
    <location>
        <begin position="469"/>
        <end position="498"/>
    </location>
</feature>
<feature type="transmembrane region" description="Helical" evidence="6">
    <location>
        <begin position="96"/>
        <end position="121"/>
    </location>
</feature>
<keyword evidence="4 6" id="KW-0472">Membrane</keyword>
<feature type="compositionally biased region" description="Basic residues" evidence="5">
    <location>
        <begin position="579"/>
        <end position="592"/>
    </location>
</feature>
<dbReference type="CDD" id="cd07042">
    <property type="entry name" value="STAS_SulP_like_sulfate_transporter"/>
    <property type="match status" value="1"/>
</dbReference>
<name>A0A8C1M7G4_CYPCA</name>
<reference evidence="8" key="1">
    <citation type="submission" date="2025-08" db="UniProtKB">
        <authorList>
            <consortium name="Ensembl"/>
        </authorList>
    </citation>
    <scope>IDENTIFICATION</scope>
</reference>
<feature type="transmembrane region" description="Helical" evidence="6">
    <location>
        <begin position="259"/>
        <end position="280"/>
    </location>
</feature>
<dbReference type="InterPro" id="IPR002645">
    <property type="entry name" value="STAS_dom"/>
</dbReference>
<dbReference type="Pfam" id="PF01740">
    <property type="entry name" value="STAS"/>
    <property type="match status" value="1"/>
</dbReference>